<evidence type="ECO:0000256" key="6">
    <source>
        <dbReference type="ARBA" id="ARBA00023235"/>
    </source>
</evidence>
<evidence type="ECO:0000313" key="15">
    <source>
        <dbReference type="Proteomes" id="UP000476934"/>
    </source>
</evidence>
<evidence type="ECO:0000256" key="11">
    <source>
        <dbReference type="PIRSR" id="PIRSR005096-3"/>
    </source>
</evidence>
<dbReference type="PANTHER" id="PTHR10091:SF0">
    <property type="entry name" value="GALACTOSE MUTAROTASE"/>
    <property type="match status" value="1"/>
</dbReference>
<feature type="active site" description="Proton donor" evidence="9">
    <location>
        <position position="179"/>
    </location>
</feature>
<reference evidence="13 15" key="3">
    <citation type="submission" date="2020-03" db="EMBL/GenBank/DDBJ databases">
        <title>Bacillus aquiflavi sp. nov., isolated from yellow water of strong flavor Chinese baijiu in Yibin region of China.</title>
        <authorList>
            <person name="Xie J."/>
        </authorList>
    </citation>
    <scope>NUCLEOTIDE SEQUENCE [LARGE SCALE GENOMIC DNA]</scope>
    <source>
        <strain evidence="13 15">Gsoil 114</strain>
    </source>
</reference>
<dbReference type="RefSeq" id="WP_035353266.1">
    <property type="nucleotide sequence ID" value="NZ_JAAIWK010000004.1"/>
</dbReference>
<evidence type="ECO:0000313" key="13">
    <source>
        <dbReference type="EMBL" id="NEY19136.1"/>
    </source>
</evidence>
<dbReference type="EC" id="5.1.3.3" evidence="4 8"/>
<evidence type="ECO:0000256" key="8">
    <source>
        <dbReference type="PIRNR" id="PIRNR005096"/>
    </source>
</evidence>
<dbReference type="UniPathway" id="UPA00242"/>
<evidence type="ECO:0000256" key="2">
    <source>
        <dbReference type="ARBA" id="ARBA00005028"/>
    </source>
</evidence>
<name>A0A0A6VFP8_9BACI</name>
<proteinExistence type="inferred from homology"/>
<evidence type="ECO:0000256" key="7">
    <source>
        <dbReference type="ARBA" id="ARBA00023277"/>
    </source>
</evidence>
<evidence type="ECO:0000256" key="10">
    <source>
        <dbReference type="PIRSR" id="PIRSR005096-2"/>
    </source>
</evidence>
<comment type="pathway">
    <text evidence="2 8">Carbohydrate metabolism; hexose metabolism.</text>
</comment>
<evidence type="ECO:0000256" key="9">
    <source>
        <dbReference type="PIRSR" id="PIRSR005096-1"/>
    </source>
</evidence>
<sequence length="346" mass="39124">MEITKRLFGYVKNKPVIAFQLKNDHGIKMTCLNYGCVISELIVPDKDGKFENIVLGFDHIEDYIKYSPYFGAVVGRVAGRIKDAEFELNGKVYKLSKNENGNQLHGGDHGFHHVIWNASTIEREDAVGAEFSYSSADGEEGYPGNLEIQVTYLLTNNQELLITYRGKTDKKTIVNVTNHSYFNLSGNLKRDVKEHTLQLDSDQFLELDKELLPTGKKLNVDGTVFDFRHGRKIRDGIESRHPQNVLVGNGYDHPFLLKGDKNPIILQDQESGRILEVETDQPAVVLYTSNSLTDDFSIRGRRSKKYLGVCLETQGVPDAIHHPEFPSVVLNPGEEYTARTKYAFRV</sequence>
<evidence type="ECO:0000313" key="12">
    <source>
        <dbReference type="EMBL" id="KHD86396.1"/>
    </source>
</evidence>
<feature type="binding site" evidence="11">
    <location>
        <begin position="179"/>
        <end position="181"/>
    </location>
    <ligand>
        <name>beta-D-galactose</name>
        <dbReference type="ChEBI" id="CHEBI:27667"/>
    </ligand>
</feature>
<evidence type="ECO:0000256" key="3">
    <source>
        <dbReference type="ARBA" id="ARBA00006206"/>
    </source>
</evidence>
<evidence type="ECO:0000256" key="4">
    <source>
        <dbReference type="ARBA" id="ARBA00013185"/>
    </source>
</evidence>
<dbReference type="CDD" id="cd09019">
    <property type="entry name" value="galactose_mutarotase_like"/>
    <property type="match status" value="1"/>
</dbReference>
<dbReference type="GO" id="GO:0033499">
    <property type="term" value="P:galactose catabolic process via UDP-galactose, Leloir pathway"/>
    <property type="evidence" value="ECO:0007669"/>
    <property type="project" value="TreeGrafter"/>
</dbReference>
<keyword evidence="15" id="KW-1185">Reference proteome</keyword>
<comment type="similarity">
    <text evidence="3 8">Belongs to the aldose epimerase family.</text>
</comment>
<dbReference type="Proteomes" id="UP000030588">
    <property type="component" value="Unassembled WGS sequence"/>
</dbReference>
<evidence type="ECO:0000313" key="14">
    <source>
        <dbReference type="Proteomes" id="UP000030588"/>
    </source>
</evidence>
<keyword evidence="6 8" id="KW-0413">Isomerase</keyword>
<keyword evidence="7 8" id="KW-0119">Carbohydrate metabolism</keyword>
<dbReference type="AlphaFoldDB" id="A0A0A6VFP8"/>
<dbReference type="InterPro" id="IPR018052">
    <property type="entry name" value="Ald1_epimerase_CS"/>
</dbReference>
<evidence type="ECO:0000256" key="1">
    <source>
        <dbReference type="ARBA" id="ARBA00001614"/>
    </source>
</evidence>
<dbReference type="InterPro" id="IPR011013">
    <property type="entry name" value="Gal_mutarotase_sf_dom"/>
</dbReference>
<dbReference type="OrthoDB" id="9779408at2"/>
<dbReference type="Gene3D" id="2.70.98.10">
    <property type="match status" value="1"/>
</dbReference>
<reference evidence="13" key="2">
    <citation type="submission" date="2020-02" db="EMBL/GenBank/DDBJ databases">
        <authorList>
            <person name="Feng H."/>
        </authorList>
    </citation>
    <scope>NUCLEOTIDE SEQUENCE [LARGE SCALE GENOMIC DNA]</scope>
    <source>
        <strain evidence="13">Gsoil 114</strain>
    </source>
</reference>
<dbReference type="Proteomes" id="UP000476934">
    <property type="component" value="Unassembled WGS sequence"/>
</dbReference>
<comment type="caution">
    <text evidence="12">The sequence shown here is derived from an EMBL/GenBank/DDBJ whole genome shotgun (WGS) entry which is preliminary data.</text>
</comment>
<dbReference type="InterPro" id="IPR047215">
    <property type="entry name" value="Galactose_mutarotase-like"/>
</dbReference>
<evidence type="ECO:0000256" key="5">
    <source>
        <dbReference type="ARBA" id="ARBA00014165"/>
    </source>
</evidence>
<dbReference type="GO" id="GO:0004034">
    <property type="term" value="F:aldose 1-epimerase activity"/>
    <property type="evidence" value="ECO:0007669"/>
    <property type="project" value="UniProtKB-EC"/>
</dbReference>
<dbReference type="PROSITE" id="PS00545">
    <property type="entry name" value="ALDOSE_1_EPIMERASE"/>
    <property type="match status" value="1"/>
</dbReference>
<dbReference type="Pfam" id="PF01263">
    <property type="entry name" value="Aldose_epim"/>
    <property type="match status" value="1"/>
</dbReference>
<reference evidence="12 14" key="1">
    <citation type="submission" date="2014-10" db="EMBL/GenBank/DDBJ databases">
        <title>Draft genome of phytase producing Bacillus ginsengihumi strain M2.11.</title>
        <authorList>
            <person name="Toymentseva A."/>
            <person name="Boulygina E.A."/>
            <person name="Kazakov S.V."/>
            <person name="Kayumov I."/>
            <person name="Suleimanova A.D."/>
            <person name="Mardanova A.M."/>
            <person name="Maria S.N."/>
            <person name="Sergey M.Y."/>
            <person name="Sharipova M.R."/>
        </authorList>
    </citation>
    <scope>NUCLEOTIDE SEQUENCE [LARGE SCALE GENOMIC DNA]</scope>
    <source>
        <strain evidence="12 14">M2.11</strain>
    </source>
</reference>
<organism evidence="12 14">
    <name type="scientific">Heyndrickxia ginsengihumi</name>
    <dbReference type="NCBI Taxonomy" id="363870"/>
    <lineage>
        <taxon>Bacteria</taxon>
        <taxon>Bacillati</taxon>
        <taxon>Bacillota</taxon>
        <taxon>Bacilli</taxon>
        <taxon>Bacillales</taxon>
        <taxon>Bacillaceae</taxon>
        <taxon>Heyndrickxia</taxon>
    </lineage>
</organism>
<dbReference type="PIRSF" id="PIRSF005096">
    <property type="entry name" value="GALM"/>
    <property type="match status" value="1"/>
</dbReference>
<dbReference type="GO" id="GO:0030246">
    <property type="term" value="F:carbohydrate binding"/>
    <property type="evidence" value="ECO:0007669"/>
    <property type="project" value="InterPro"/>
</dbReference>
<dbReference type="GO" id="GO:0005737">
    <property type="term" value="C:cytoplasm"/>
    <property type="evidence" value="ECO:0007669"/>
    <property type="project" value="TreeGrafter"/>
</dbReference>
<gene>
    <name evidence="13" type="ORF">G4D61_04030</name>
    <name evidence="12" type="ORF">NG54_03565</name>
</gene>
<dbReference type="EMBL" id="JAAIWK010000004">
    <property type="protein sequence ID" value="NEY19136.1"/>
    <property type="molecule type" value="Genomic_DNA"/>
</dbReference>
<dbReference type="InterPro" id="IPR015443">
    <property type="entry name" value="Aldose_1-epimerase"/>
</dbReference>
<comment type="catalytic activity">
    <reaction evidence="1 8">
        <text>alpha-D-glucose = beta-D-glucose</text>
        <dbReference type="Rhea" id="RHEA:10264"/>
        <dbReference type="ChEBI" id="CHEBI:15903"/>
        <dbReference type="ChEBI" id="CHEBI:17925"/>
        <dbReference type="EC" id="5.1.3.3"/>
    </reaction>
</comment>
<feature type="binding site" evidence="10">
    <location>
        <position position="252"/>
    </location>
    <ligand>
        <name>beta-D-galactose</name>
        <dbReference type="ChEBI" id="CHEBI:27667"/>
    </ligand>
</feature>
<feature type="active site" description="Proton acceptor" evidence="9">
    <location>
        <position position="312"/>
    </location>
</feature>
<dbReference type="InterPro" id="IPR014718">
    <property type="entry name" value="GH-type_carb-bd"/>
</dbReference>
<dbReference type="STRING" id="363870.NG54_03565"/>
<accession>A0A0A6VFP8</accession>
<dbReference type="InterPro" id="IPR008183">
    <property type="entry name" value="Aldose_1/G6P_1-epimerase"/>
</dbReference>
<dbReference type="NCBIfam" id="NF008277">
    <property type="entry name" value="PRK11055.1"/>
    <property type="match status" value="1"/>
</dbReference>
<dbReference type="EMBL" id="JRUN01000006">
    <property type="protein sequence ID" value="KHD86396.1"/>
    <property type="molecule type" value="Genomic_DNA"/>
</dbReference>
<dbReference type="SUPFAM" id="SSF74650">
    <property type="entry name" value="Galactose mutarotase-like"/>
    <property type="match status" value="1"/>
</dbReference>
<protein>
    <recommendedName>
        <fullName evidence="5 8">Aldose 1-epimerase</fullName>
        <ecNumber evidence="4 8">5.1.3.3</ecNumber>
    </recommendedName>
</protein>
<dbReference type="PANTHER" id="PTHR10091">
    <property type="entry name" value="ALDOSE-1-EPIMERASE"/>
    <property type="match status" value="1"/>
</dbReference>
<dbReference type="GO" id="GO:0006006">
    <property type="term" value="P:glucose metabolic process"/>
    <property type="evidence" value="ECO:0007669"/>
    <property type="project" value="TreeGrafter"/>
</dbReference>